<proteinExistence type="predicted"/>
<reference evidence="1 2" key="1">
    <citation type="journal article" date="2012" name="J. Bacteriol.">
        <title>Draft Genome Sequence of the Purple Photosynthetic Bacterium Phaeospirillum molischianum DSM120, a Particularly Versatile Bacterium.</title>
        <authorList>
            <person name="Duquesne K."/>
            <person name="Prima V."/>
            <person name="Ji B."/>
            <person name="Rouy Z."/>
            <person name="Medigue C."/>
            <person name="Talla E."/>
            <person name="Sturgis J.N."/>
        </authorList>
    </citation>
    <scope>NUCLEOTIDE SEQUENCE [LARGE SCALE GENOMIC DNA]</scope>
    <source>
        <strain evidence="2">DSM120</strain>
    </source>
</reference>
<evidence type="ECO:0008006" key="3">
    <source>
        <dbReference type="Google" id="ProtNLM"/>
    </source>
</evidence>
<dbReference type="AlphaFoldDB" id="H8FTM8"/>
<comment type="caution">
    <text evidence="1">The sequence shown here is derived from an EMBL/GenBank/DDBJ whole genome shotgun (WGS) entry which is preliminary data.</text>
</comment>
<sequence>MILFELRCALQHHFEAWFRDGAAYEAQSAEGAIACPVCGDKDVSKAPMAPRLVQSRGDSPPPDFDRVAGDVRRALLEIKKQVQQNCDYVGDRFPEEARRIHYGESDVRPIYGEATHDEARDLHEEGVAVHPLPWISDAN</sequence>
<dbReference type="InterPro" id="IPR009562">
    <property type="entry name" value="DUF1178"/>
</dbReference>
<dbReference type="eggNOG" id="COG5319">
    <property type="taxonomic scope" value="Bacteria"/>
</dbReference>
<evidence type="ECO:0000313" key="2">
    <source>
        <dbReference type="Proteomes" id="UP000004169"/>
    </source>
</evidence>
<dbReference type="EMBL" id="CAHP01000022">
    <property type="protein sequence ID" value="CCG41735.1"/>
    <property type="molecule type" value="Genomic_DNA"/>
</dbReference>
<dbReference type="RefSeq" id="WP_002729083.1">
    <property type="nucleotide sequence ID" value="NZ_CAHP01000022.1"/>
</dbReference>
<dbReference type="Pfam" id="PF06676">
    <property type="entry name" value="DUF1178"/>
    <property type="match status" value="1"/>
</dbReference>
<dbReference type="Proteomes" id="UP000004169">
    <property type="component" value="Unassembled WGS sequence"/>
</dbReference>
<evidence type="ECO:0000313" key="1">
    <source>
        <dbReference type="EMBL" id="CCG41735.1"/>
    </source>
</evidence>
<dbReference type="STRING" id="1150626.PHAMO_290023"/>
<dbReference type="OrthoDB" id="9799894at2"/>
<name>H8FTM8_MAGML</name>
<organism evidence="1 2">
    <name type="scientific">Magnetospirillum molischianum DSM 120</name>
    <dbReference type="NCBI Taxonomy" id="1150626"/>
    <lineage>
        <taxon>Bacteria</taxon>
        <taxon>Pseudomonadati</taxon>
        <taxon>Pseudomonadota</taxon>
        <taxon>Alphaproteobacteria</taxon>
        <taxon>Rhodospirillales</taxon>
        <taxon>Rhodospirillaceae</taxon>
        <taxon>Magnetospirillum</taxon>
    </lineage>
</organism>
<dbReference type="PIRSF" id="PIRSF032131">
    <property type="entry name" value="UCP032131"/>
    <property type="match status" value="1"/>
</dbReference>
<keyword evidence="2" id="KW-1185">Reference proteome</keyword>
<gene>
    <name evidence="1" type="ORF">PHAMO_290023</name>
</gene>
<accession>H8FTM8</accession>
<protein>
    <recommendedName>
        <fullName evidence="3">DUF1178 family protein</fullName>
    </recommendedName>
</protein>